<reference evidence="3" key="1">
    <citation type="submission" date="2017-05" db="EMBL/GenBank/DDBJ databases">
        <authorList>
            <person name="Song R."/>
            <person name="Chenine A.L."/>
            <person name="Ruprecht R.M."/>
        </authorList>
    </citation>
    <scope>NUCLEOTIDE SEQUENCE [LARGE SCALE GENOMIC DNA]</scope>
</reference>
<protein>
    <submittedName>
        <fullName evidence="2">Uncharacterized protein</fullName>
    </submittedName>
</protein>
<evidence type="ECO:0000313" key="3">
    <source>
        <dbReference type="Proteomes" id="UP000245764"/>
    </source>
</evidence>
<organism evidence="2 3">
    <name type="scientific">Zymoseptoria tritici ST99CH_1E4</name>
    <dbReference type="NCBI Taxonomy" id="1276532"/>
    <lineage>
        <taxon>Eukaryota</taxon>
        <taxon>Fungi</taxon>
        <taxon>Dikarya</taxon>
        <taxon>Ascomycota</taxon>
        <taxon>Pezizomycotina</taxon>
        <taxon>Dothideomycetes</taxon>
        <taxon>Dothideomycetidae</taxon>
        <taxon>Mycosphaerellales</taxon>
        <taxon>Mycosphaerellaceae</taxon>
        <taxon>Zymoseptoria</taxon>
    </lineage>
</organism>
<sequence>MSILLALLAFCLFAATSAETCTTRDDCPGQEVCCVWLSPGAAAGGYVSYSLCAGVGGECCKGELEGWAYGRSSCDL</sequence>
<proteinExistence type="predicted"/>
<feature type="signal peptide" evidence="1">
    <location>
        <begin position="1"/>
        <end position="18"/>
    </location>
</feature>
<dbReference type="Proteomes" id="UP000245764">
    <property type="component" value="Chromosome 6"/>
</dbReference>
<dbReference type="AlphaFoldDB" id="A0A2H1GK96"/>
<name>A0A2H1GK96_ZYMTR</name>
<evidence type="ECO:0000313" key="2">
    <source>
        <dbReference type="EMBL" id="SMR53980.1"/>
    </source>
</evidence>
<dbReference type="EMBL" id="LT854258">
    <property type="protein sequence ID" value="SMR53980.1"/>
    <property type="molecule type" value="Genomic_DNA"/>
</dbReference>
<accession>A0A2H1GK96</accession>
<evidence type="ECO:0000256" key="1">
    <source>
        <dbReference type="SAM" id="SignalP"/>
    </source>
</evidence>
<keyword evidence="1" id="KW-0732">Signal</keyword>
<gene>
    <name evidence="2" type="ORF">ZT1E4_G6883</name>
</gene>
<feature type="chain" id="PRO_5013917304" evidence="1">
    <location>
        <begin position="19"/>
        <end position="76"/>
    </location>
</feature>